<dbReference type="PIRSF" id="PIRSF033563">
    <property type="entry name" value="UCP033563"/>
    <property type="match status" value="1"/>
</dbReference>
<name>A0A3R6AUT5_ORNRH</name>
<dbReference type="EMBL" id="CP035107">
    <property type="protein sequence ID" value="QAR31037.1"/>
    <property type="molecule type" value="Genomic_DNA"/>
</dbReference>
<dbReference type="PANTHER" id="PTHR36454:SF1">
    <property type="entry name" value="DUF1015 DOMAIN-CONTAINING PROTEIN"/>
    <property type="match status" value="1"/>
</dbReference>
<dbReference type="PANTHER" id="PTHR36454">
    <property type="entry name" value="LMO2823 PROTEIN"/>
    <property type="match status" value="1"/>
</dbReference>
<reference evidence="1 2" key="1">
    <citation type="submission" date="2019-01" db="EMBL/GenBank/DDBJ databases">
        <title>Whole Genome of Ornithobacterium rhinotracheale FARPER-174b.</title>
        <authorList>
            <person name="Tataje-Lavanda L.A."/>
            <person name="Montalvan A."/>
            <person name="Montesinos R."/>
            <person name="Zimic M."/>
            <person name="Fernandez-Sanchez M."/>
            <person name="Fernandez-Diaz M."/>
        </authorList>
    </citation>
    <scope>NUCLEOTIDE SEQUENCE [LARGE SCALE GENOMIC DNA]</scope>
    <source>
        <strain evidence="1 2">FARPER-174b</strain>
    </source>
</reference>
<dbReference type="RefSeq" id="WP_128501492.1">
    <property type="nucleotide sequence ID" value="NZ_CP035107.1"/>
</dbReference>
<gene>
    <name evidence="1" type="ORF">EQP59_06670</name>
</gene>
<protein>
    <submittedName>
        <fullName evidence="1">DUF1015 domain-containing protein</fullName>
    </submittedName>
</protein>
<dbReference type="Proteomes" id="UP000287701">
    <property type="component" value="Chromosome"/>
</dbReference>
<organism evidence="1 2">
    <name type="scientific">Ornithobacterium rhinotracheale</name>
    <dbReference type="NCBI Taxonomy" id="28251"/>
    <lineage>
        <taxon>Bacteria</taxon>
        <taxon>Pseudomonadati</taxon>
        <taxon>Bacteroidota</taxon>
        <taxon>Flavobacteriia</taxon>
        <taxon>Flavobacteriales</taxon>
        <taxon>Weeksellaceae</taxon>
        <taxon>Ornithobacterium</taxon>
    </lineage>
</organism>
<evidence type="ECO:0000313" key="2">
    <source>
        <dbReference type="Proteomes" id="UP000287701"/>
    </source>
</evidence>
<dbReference type="AlphaFoldDB" id="A0A3R6AUT5"/>
<dbReference type="InterPro" id="IPR008323">
    <property type="entry name" value="UCP033563"/>
</dbReference>
<evidence type="ECO:0000313" key="1">
    <source>
        <dbReference type="EMBL" id="QAR31037.1"/>
    </source>
</evidence>
<proteinExistence type="predicted"/>
<dbReference type="OrthoDB" id="9781616at2"/>
<sequence length="411" mass="47466">MIQFRPFKGIRPAKAKAASVATKNIDYYDSAEIDYELKNNPDSFFKVIEPALLGDDEASLVKVRENLETFIKEKILLKDPSSYYIYEQEDAKHGKTLGIIGVVSLDDYKNGLIKRHENTLKERQEKFTRYLKTINLQPDPVLLTFPENSNIEMIISMITVKTPCLEFSGSDQHTHRLWQVKDRLLMQQLKFAIEKLPALYIADGHHRMESAVQYTQHRRAQEPDYFGGEMFNYTLAVIIPGNFLKIYDYNRLVKDLNGLSEEAFLEKLKTVFSVIEKKSPYYPSSKHHLSMYLNGNFYALYVNHSYRGVPKALGELDTYLWEEHIMKPILGIQDSRESDKVEFVKGTGDINGIMKMKELVDKGEYKVAFGFYPIALKDLKLVADEDKTMPPKSTYIYPKFLSALTMLDLDD</sequence>
<dbReference type="Pfam" id="PF06245">
    <property type="entry name" value="DUF1015"/>
    <property type="match status" value="1"/>
</dbReference>
<accession>A0A3R6AUT5</accession>